<comment type="caution">
    <text evidence="1">The sequence shown here is derived from an EMBL/GenBank/DDBJ whole genome shotgun (WGS) entry which is preliminary data.</text>
</comment>
<dbReference type="AlphaFoldDB" id="A0A4Y9R5E4"/>
<dbReference type="RefSeq" id="WP_056162338.1">
    <property type="nucleotide sequence ID" value="NZ_SPQZ01000002.1"/>
</dbReference>
<sequence length="85" mass="9226">MTATIEIRSLRPGTALEARVPGLEFAPVRADLWRVVTDRGDVRGHIERLGSGDLGRFTARLSRGGSRTLTLGEFWTAQAAAESFA</sequence>
<gene>
    <name evidence="1" type="ORF">E4M00_07350</name>
</gene>
<dbReference type="Proteomes" id="UP000298127">
    <property type="component" value="Unassembled WGS sequence"/>
</dbReference>
<dbReference type="EMBL" id="SPQZ01000002">
    <property type="protein sequence ID" value="TFV99298.1"/>
    <property type="molecule type" value="Genomic_DNA"/>
</dbReference>
<reference evidence="1 2" key="1">
    <citation type="journal article" date="2018" name="J. Microbiol.">
        <title>Leifsonia flava sp. nov., a novel actinobacterium isolated from the rhizosphere of Aquilegia viridiflora.</title>
        <authorList>
            <person name="Cai Y."/>
            <person name="Tao W.Z."/>
            <person name="Ma Y.J."/>
            <person name="Cheng J."/>
            <person name="Zhang M.Y."/>
            <person name="Zhang Y.X."/>
        </authorList>
    </citation>
    <scope>NUCLEOTIDE SEQUENCE [LARGE SCALE GENOMIC DNA]</scope>
    <source>
        <strain evidence="1 2">SYP-B2174</strain>
    </source>
</reference>
<name>A0A4Y9R5E4_9MICO</name>
<proteinExistence type="predicted"/>
<organism evidence="1 2">
    <name type="scientific">Orlajensenia leifsoniae</name>
    <dbReference type="NCBI Taxonomy" id="2561933"/>
    <lineage>
        <taxon>Bacteria</taxon>
        <taxon>Bacillati</taxon>
        <taxon>Actinomycetota</taxon>
        <taxon>Actinomycetes</taxon>
        <taxon>Micrococcales</taxon>
        <taxon>Microbacteriaceae</taxon>
        <taxon>Orlajensenia</taxon>
    </lineage>
</organism>
<keyword evidence="2" id="KW-1185">Reference proteome</keyword>
<evidence type="ECO:0000313" key="1">
    <source>
        <dbReference type="EMBL" id="TFV99298.1"/>
    </source>
</evidence>
<protein>
    <submittedName>
        <fullName evidence="1">Uncharacterized protein</fullName>
    </submittedName>
</protein>
<accession>A0A4Y9R5E4</accession>
<evidence type="ECO:0000313" key="2">
    <source>
        <dbReference type="Proteomes" id="UP000298127"/>
    </source>
</evidence>